<proteinExistence type="inferred from homology"/>
<evidence type="ECO:0000313" key="5">
    <source>
        <dbReference type="Proteomes" id="UP000029121"/>
    </source>
</evidence>
<dbReference type="EMBL" id="KB870805">
    <property type="protein sequence ID" value="EOA37755.1"/>
    <property type="molecule type" value="Genomic_DNA"/>
</dbReference>
<keyword evidence="2" id="KW-0677">Repeat</keyword>
<reference evidence="5" key="1">
    <citation type="journal article" date="2013" name="Nat. Genet.">
        <title>The Capsella rubella genome and the genomic consequences of rapid mating system evolution.</title>
        <authorList>
            <person name="Slotte T."/>
            <person name="Hazzouri K.M."/>
            <person name="Agren J.A."/>
            <person name="Koenig D."/>
            <person name="Maumus F."/>
            <person name="Guo Y.L."/>
            <person name="Steige K."/>
            <person name="Platts A.E."/>
            <person name="Escobar J.S."/>
            <person name="Newman L.K."/>
            <person name="Wang W."/>
            <person name="Mandakova T."/>
            <person name="Vello E."/>
            <person name="Smith L.M."/>
            <person name="Henz S.R."/>
            <person name="Steffen J."/>
            <person name="Takuno S."/>
            <person name="Brandvain Y."/>
            <person name="Coop G."/>
            <person name="Andolfatto P."/>
            <person name="Hu T.T."/>
            <person name="Blanchette M."/>
            <person name="Clark R.M."/>
            <person name="Quesneville H."/>
            <person name="Nordborg M."/>
            <person name="Gaut B.S."/>
            <person name="Lysak M.A."/>
            <person name="Jenkins J."/>
            <person name="Grimwood J."/>
            <person name="Chapman J."/>
            <person name="Prochnik S."/>
            <person name="Shu S."/>
            <person name="Rokhsar D."/>
            <person name="Schmutz J."/>
            <person name="Weigel D."/>
            <person name="Wright S.I."/>
        </authorList>
    </citation>
    <scope>NUCLEOTIDE SEQUENCE [LARGE SCALE GENOMIC DNA]</scope>
    <source>
        <strain evidence="5">cv. Monte Gargano</strain>
    </source>
</reference>
<dbReference type="InterPro" id="IPR011990">
    <property type="entry name" value="TPR-like_helical_dom_sf"/>
</dbReference>
<name>R0IH88_9BRAS</name>
<dbReference type="Pfam" id="PF01535">
    <property type="entry name" value="PPR"/>
    <property type="match status" value="2"/>
</dbReference>
<protein>
    <recommendedName>
        <fullName evidence="6">Pentacotripeptide-repeat region of PRORP domain-containing protein</fullName>
    </recommendedName>
</protein>
<dbReference type="InterPro" id="IPR002885">
    <property type="entry name" value="PPR_rpt"/>
</dbReference>
<gene>
    <name evidence="4" type="ORF">CARUB_v10012579mg</name>
</gene>
<organism evidence="4 5">
    <name type="scientific">Capsella rubella</name>
    <dbReference type="NCBI Taxonomy" id="81985"/>
    <lineage>
        <taxon>Eukaryota</taxon>
        <taxon>Viridiplantae</taxon>
        <taxon>Streptophyta</taxon>
        <taxon>Embryophyta</taxon>
        <taxon>Tracheophyta</taxon>
        <taxon>Spermatophyta</taxon>
        <taxon>Magnoliopsida</taxon>
        <taxon>eudicotyledons</taxon>
        <taxon>Gunneridae</taxon>
        <taxon>Pentapetalae</taxon>
        <taxon>rosids</taxon>
        <taxon>malvids</taxon>
        <taxon>Brassicales</taxon>
        <taxon>Brassicaceae</taxon>
        <taxon>Camelineae</taxon>
        <taxon>Capsella</taxon>
    </lineage>
</organism>
<keyword evidence="5" id="KW-1185">Reference proteome</keyword>
<evidence type="ECO:0000256" key="3">
    <source>
        <dbReference type="PROSITE-ProRule" id="PRU00708"/>
    </source>
</evidence>
<dbReference type="PANTHER" id="PTHR45717:SF10">
    <property type="entry name" value="OS10G0501000 PROTEIN"/>
    <property type="match status" value="1"/>
</dbReference>
<dbReference type="STRING" id="81985.R0IH88"/>
<dbReference type="GO" id="GO:0003729">
    <property type="term" value="F:mRNA binding"/>
    <property type="evidence" value="ECO:0007669"/>
    <property type="project" value="UniProtKB-ARBA"/>
</dbReference>
<dbReference type="NCBIfam" id="TIGR00756">
    <property type="entry name" value="PPR"/>
    <property type="match status" value="1"/>
</dbReference>
<evidence type="ECO:0008006" key="6">
    <source>
        <dbReference type="Google" id="ProtNLM"/>
    </source>
</evidence>
<sequence>MGEEKVCTAHLHLTETVLGLEETEKFFKTIPSNMRDYSVYSTLLTSYTRSEKTLDKAESTFKKMRELGFLWKSSRFNSMISLYSQLGKGNMVDKLFMRRWVDEEGIKLERDTVAEMANAYVRVCSEMYYGNVEKQT</sequence>
<dbReference type="Gene3D" id="1.25.40.10">
    <property type="entry name" value="Tetratricopeptide repeat domain"/>
    <property type="match status" value="1"/>
</dbReference>
<dbReference type="GO" id="GO:0005739">
    <property type="term" value="C:mitochondrion"/>
    <property type="evidence" value="ECO:0007669"/>
    <property type="project" value="TreeGrafter"/>
</dbReference>
<dbReference type="AlphaFoldDB" id="R0IH88"/>
<dbReference type="eggNOG" id="KOG4197">
    <property type="taxonomic scope" value="Eukaryota"/>
</dbReference>
<dbReference type="Proteomes" id="UP000029121">
    <property type="component" value="Unassembled WGS sequence"/>
</dbReference>
<dbReference type="PROSITE" id="PS51375">
    <property type="entry name" value="PPR"/>
    <property type="match status" value="1"/>
</dbReference>
<evidence type="ECO:0000313" key="4">
    <source>
        <dbReference type="EMBL" id="EOA37755.1"/>
    </source>
</evidence>
<accession>R0IH88</accession>
<comment type="similarity">
    <text evidence="1">Belongs to the PPR family. P subfamily.</text>
</comment>
<feature type="repeat" description="PPR" evidence="3">
    <location>
        <begin position="36"/>
        <end position="71"/>
    </location>
</feature>
<dbReference type="PANTHER" id="PTHR45717">
    <property type="entry name" value="OS12G0527900 PROTEIN"/>
    <property type="match status" value="1"/>
</dbReference>
<evidence type="ECO:0000256" key="2">
    <source>
        <dbReference type="ARBA" id="ARBA00022737"/>
    </source>
</evidence>
<evidence type="ECO:0000256" key="1">
    <source>
        <dbReference type="ARBA" id="ARBA00007626"/>
    </source>
</evidence>